<keyword evidence="5" id="KW-1185">Reference proteome</keyword>
<dbReference type="CDD" id="cd08185">
    <property type="entry name" value="Fe-ADH-like"/>
    <property type="match status" value="1"/>
</dbReference>
<evidence type="ECO:0000256" key="1">
    <source>
        <dbReference type="ARBA" id="ARBA00023002"/>
    </source>
</evidence>
<organism evidence="4 5">
    <name type="scientific">Anaerosporomusa subterranea</name>
    <dbReference type="NCBI Taxonomy" id="1794912"/>
    <lineage>
        <taxon>Bacteria</taxon>
        <taxon>Bacillati</taxon>
        <taxon>Bacillota</taxon>
        <taxon>Negativicutes</taxon>
        <taxon>Acetonemataceae</taxon>
        <taxon>Anaerosporomusa</taxon>
    </lineage>
</organism>
<dbReference type="SUPFAM" id="SSF56796">
    <property type="entry name" value="Dehydroquinate synthase-like"/>
    <property type="match status" value="1"/>
</dbReference>
<dbReference type="Pfam" id="PF00465">
    <property type="entry name" value="Fe-ADH"/>
    <property type="match status" value="1"/>
</dbReference>
<evidence type="ECO:0000313" key="4">
    <source>
        <dbReference type="EMBL" id="KYZ75143.1"/>
    </source>
</evidence>
<dbReference type="RefSeq" id="WP_066244636.1">
    <property type="nucleotide sequence ID" value="NZ_LSGP01000025.1"/>
</dbReference>
<dbReference type="FunFam" id="3.40.50.1970:FF:000003">
    <property type="entry name" value="Alcohol dehydrogenase, iron-containing"/>
    <property type="match status" value="1"/>
</dbReference>
<sequence length="389" mass="41914">MSFTMYVPTKILFGAGMLSELHKQELPGKKAMIVISNGKSTRANGYLARTEEQLCLAGVESVVFDKVQPNPVKDKVMEGAAFARENGCDFIVALGGGSCIDSAKAIAIMAVNDGDLWDYVASGTGKKKTIGNEPLPIVAISTTAGTGSEADAGCVITNPLTNEKVGIKTPLLFPKLCIEDTELMKSVPPLLTAYQGFDALSHSLEGYVSKFANLMSDMYAITAIENVGRYLARAVKDGSDMEAREHVAFGNILSGTVMCVGTTSSQHSLEHALSAYHENLPHGAGLIMLSRAYFTNIIEQHVCDDRFIRMAKAMGMEDANNPLDFITMLEKLLEDCGVADLKMSDYGITPAEFPKMADNALGPMGGLFACDRARLTKEDCIAIYEKSYK</sequence>
<reference evidence="4 5" key="1">
    <citation type="submission" date="2016-02" db="EMBL/GenBank/DDBJ databases">
        <title>Anaerosporomusa subterraneum gen. nov., sp. nov., a spore-forming obligate anaerobe isolated from saprolite.</title>
        <authorList>
            <person name="Choi J.K."/>
            <person name="Shah M."/>
            <person name="Yee N."/>
        </authorList>
    </citation>
    <scope>NUCLEOTIDE SEQUENCE [LARGE SCALE GENOMIC DNA]</scope>
    <source>
        <strain evidence="4 5">RU4</strain>
    </source>
</reference>
<dbReference type="OrthoDB" id="1623957at2"/>
<gene>
    <name evidence="4" type="ORF">AXX12_13275</name>
</gene>
<dbReference type="STRING" id="1794912.AXX12_13275"/>
<dbReference type="Gene3D" id="3.40.50.1970">
    <property type="match status" value="1"/>
</dbReference>
<dbReference type="GO" id="GO:0004022">
    <property type="term" value="F:alcohol dehydrogenase (NAD+) activity"/>
    <property type="evidence" value="ECO:0007669"/>
    <property type="project" value="TreeGrafter"/>
</dbReference>
<dbReference type="InterPro" id="IPR056798">
    <property type="entry name" value="ADH_Fe_C"/>
</dbReference>
<feature type="domain" description="Alcohol dehydrogenase iron-type/glycerol dehydrogenase GldA" evidence="2">
    <location>
        <begin position="8"/>
        <end position="180"/>
    </location>
</feature>
<name>A0A154BMD4_ANASB</name>
<dbReference type="Pfam" id="PF25137">
    <property type="entry name" value="ADH_Fe_C"/>
    <property type="match status" value="1"/>
</dbReference>
<proteinExistence type="predicted"/>
<dbReference type="EMBL" id="LSGP01000025">
    <property type="protein sequence ID" value="KYZ75143.1"/>
    <property type="molecule type" value="Genomic_DNA"/>
</dbReference>
<evidence type="ECO:0000313" key="5">
    <source>
        <dbReference type="Proteomes" id="UP000076268"/>
    </source>
</evidence>
<protein>
    <submittedName>
        <fullName evidence="4">Alcohol dehydrogenase</fullName>
    </submittedName>
</protein>
<dbReference type="InterPro" id="IPR001670">
    <property type="entry name" value="ADH_Fe/GldA"/>
</dbReference>
<dbReference type="PANTHER" id="PTHR11496">
    <property type="entry name" value="ALCOHOL DEHYDROGENASE"/>
    <property type="match status" value="1"/>
</dbReference>
<accession>A0A154BMD4</accession>
<dbReference type="Gene3D" id="1.20.1090.10">
    <property type="entry name" value="Dehydroquinate synthase-like - alpha domain"/>
    <property type="match status" value="1"/>
</dbReference>
<evidence type="ECO:0000259" key="2">
    <source>
        <dbReference type="Pfam" id="PF00465"/>
    </source>
</evidence>
<dbReference type="AlphaFoldDB" id="A0A154BMD4"/>
<dbReference type="GO" id="GO:0046872">
    <property type="term" value="F:metal ion binding"/>
    <property type="evidence" value="ECO:0007669"/>
    <property type="project" value="InterPro"/>
</dbReference>
<evidence type="ECO:0000259" key="3">
    <source>
        <dbReference type="Pfam" id="PF25137"/>
    </source>
</evidence>
<keyword evidence="1" id="KW-0560">Oxidoreductase</keyword>
<dbReference type="PANTHER" id="PTHR11496:SF104">
    <property type="entry name" value="3-DEOXY-ALPHA-D-MANNO-OCTULOSONATE 8-OXIDASE"/>
    <property type="match status" value="1"/>
</dbReference>
<dbReference type="InterPro" id="IPR039697">
    <property type="entry name" value="Alcohol_dehydrogenase_Fe"/>
</dbReference>
<feature type="domain" description="Fe-containing alcohol dehydrogenase-like C-terminal" evidence="3">
    <location>
        <begin position="192"/>
        <end position="388"/>
    </location>
</feature>
<comment type="caution">
    <text evidence="4">The sequence shown here is derived from an EMBL/GenBank/DDBJ whole genome shotgun (WGS) entry which is preliminary data.</text>
</comment>
<dbReference type="Proteomes" id="UP000076268">
    <property type="component" value="Unassembled WGS sequence"/>
</dbReference>